<sequence length="166" mass="19790">MYRNKTYVSFDADTDMHYYRLMQAWKENDNIDFNFYNAHDINYNPNLTSELSIKKQLRKRFENTKIFVLLVGENTRNLYKFVRWEIEEAISRNIPIIVVNLNGKRSLDEVLCPPIVRDALAVHISFDAAIIKHALENWENQHYELKKTNDSGNYFYSKSIYNVLKL</sequence>
<proteinExistence type="predicted"/>
<geneLocation type="plasmid" evidence="1 2">
    <name>p11801_1</name>
</geneLocation>
<gene>
    <name evidence="1" type="ORF">DOP62_13950</name>
</gene>
<evidence type="ECO:0000313" key="2">
    <source>
        <dbReference type="Proteomes" id="UP000267249"/>
    </source>
</evidence>
<protein>
    <submittedName>
        <fullName evidence="1">TIR domain-containing protein</fullName>
    </submittedName>
</protein>
<name>A0ACD5A2P0_SYNEL</name>
<dbReference type="EMBL" id="CP143528">
    <property type="protein sequence ID" value="WVS92188.1"/>
    <property type="molecule type" value="Genomic_DNA"/>
</dbReference>
<dbReference type="Proteomes" id="UP000267249">
    <property type="component" value="Plasmid p11801_1"/>
</dbReference>
<organism evidence="1 2">
    <name type="scientific">Synechococcus elongatus PCC 11801</name>
    <dbReference type="NCBI Taxonomy" id="2219813"/>
    <lineage>
        <taxon>Bacteria</taxon>
        <taxon>Bacillati</taxon>
        <taxon>Cyanobacteriota</taxon>
        <taxon>Cyanophyceae</taxon>
        <taxon>Synechococcales</taxon>
        <taxon>Synechococcaceae</taxon>
        <taxon>Synechococcus</taxon>
    </lineage>
</organism>
<accession>A0ACD5A2P0</accession>
<keyword evidence="1" id="KW-0614">Plasmid</keyword>
<evidence type="ECO:0000313" key="1">
    <source>
        <dbReference type="EMBL" id="WVS92188.1"/>
    </source>
</evidence>
<reference evidence="1" key="1">
    <citation type="submission" date="2024-01" db="EMBL/GenBank/DDBJ databases">
        <title>De novo genome assembly and pan-genome analysis of the fast-growing Indian isolates of Synechococcus elongatus: Potential chassis for bioproduction.</title>
        <authorList>
            <person name="Jain V.S."/>
            <person name="Schubert M.G."/>
            <person name="Pritam P."/>
            <person name="Sarnaik A.P."/>
            <person name="Jaiswal D."/>
            <person name="Church G.M."/>
            <person name="Wangikar P."/>
        </authorList>
    </citation>
    <scope>NUCLEOTIDE SEQUENCE</scope>
    <source>
        <strain evidence="1">PCC 11801</strain>
    </source>
</reference>